<keyword evidence="9" id="KW-0408">Iron</keyword>
<feature type="transmembrane region" description="Helical" evidence="12">
    <location>
        <begin position="187"/>
        <end position="207"/>
    </location>
</feature>
<evidence type="ECO:0000256" key="11">
    <source>
        <dbReference type="ARBA" id="ARBA00023136"/>
    </source>
</evidence>
<keyword evidence="7 12" id="KW-1133">Transmembrane helix</keyword>
<evidence type="ECO:0000256" key="1">
    <source>
        <dbReference type="ARBA" id="ARBA00004429"/>
    </source>
</evidence>
<feature type="transmembrane region" description="Helical" evidence="12">
    <location>
        <begin position="164"/>
        <end position="181"/>
    </location>
</feature>
<reference evidence="15" key="1">
    <citation type="journal article" date="2016" name="Nat. Commun.">
        <title>The Gonium pectorale genome demonstrates co-option of cell cycle regulation during the evolution of multicellularity.</title>
        <authorList>
            <person name="Hanschen E.R."/>
            <person name="Marriage T.N."/>
            <person name="Ferris P.J."/>
            <person name="Hamaji T."/>
            <person name="Toyoda A."/>
            <person name="Fujiyama A."/>
            <person name="Neme R."/>
            <person name="Noguchi H."/>
            <person name="Minakuchi Y."/>
            <person name="Suzuki M."/>
            <person name="Kawai-Toyooka H."/>
            <person name="Smith D.R."/>
            <person name="Sparks H."/>
            <person name="Anderson J."/>
            <person name="Bakaric R."/>
            <person name="Luria V."/>
            <person name="Karger A."/>
            <person name="Kirschner M.W."/>
            <person name="Durand P.M."/>
            <person name="Michod R.E."/>
            <person name="Nozaki H."/>
            <person name="Olson B.J."/>
        </authorList>
    </citation>
    <scope>NUCLEOTIDE SEQUENCE [LARGE SCALE GENOMIC DNA]</scope>
    <source>
        <strain evidence="15">NIES-2863</strain>
    </source>
</reference>
<keyword evidence="10" id="KW-0503">Monooxygenase</keyword>
<feature type="transmembrane region" description="Helical" evidence="12">
    <location>
        <begin position="83"/>
        <end position="101"/>
    </location>
</feature>
<evidence type="ECO:0000259" key="13">
    <source>
        <dbReference type="Pfam" id="PF00487"/>
    </source>
</evidence>
<keyword evidence="11 12" id="KW-0472">Membrane</keyword>
<keyword evidence="6" id="KW-0479">Metal-binding</keyword>
<evidence type="ECO:0000256" key="2">
    <source>
        <dbReference type="ARBA" id="ARBA00010823"/>
    </source>
</evidence>
<keyword evidence="4" id="KW-0997">Cell inner membrane</keyword>
<evidence type="ECO:0000256" key="9">
    <source>
        <dbReference type="ARBA" id="ARBA00023004"/>
    </source>
</evidence>
<proteinExistence type="inferred from homology"/>
<comment type="caution">
    <text evidence="14">The sequence shown here is derived from an EMBL/GenBank/DDBJ whole genome shotgun (WGS) entry which is preliminary data.</text>
</comment>
<comment type="similarity">
    <text evidence="2">Belongs to the fatty acid desaturase type 1 family. AlkB subfamily.</text>
</comment>
<evidence type="ECO:0000256" key="7">
    <source>
        <dbReference type="ARBA" id="ARBA00022989"/>
    </source>
</evidence>
<protein>
    <recommendedName>
        <fullName evidence="13">Fatty acid desaturase domain-containing protein</fullName>
    </recommendedName>
</protein>
<evidence type="ECO:0000256" key="8">
    <source>
        <dbReference type="ARBA" id="ARBA00023002"/>
    </source>
</evidence>
<sequence length="315" mass="34576">MTSPGLRHNPPCPQPPPPDSLLARLVPTLAILAHLAVAIAAWAAVATAPVQPLMLGLVALTLGVSGSICMAAAHELIHSRNPVHLAVAAVFLTLYWWYPYYRAHHQHHLTVATPSDYTTVHAGRDIYSYIPQYVRGSYVEAWQLAAEECKRSGKPLFSRHNSTLVAYVAQAALTAGLFLVFGPLATAVHLVGSALLITYISIFDYVLHYGLSRPEMPGSGGRRFMQVTDYNSWCSLYPVENALLFRVLYHGDHHIVGNKSYAWLRPSASAPTFPMPINLLAMATFMPPLWSAVMDKRADEANQKNLQHLGLAPQP</sequence>
<dbReference type="GO" id="GO:0046872">
    <property type="term" value="F:metal ion binding"/>
    <property type="evidence" value="ECO:0007669"/>
    <property type="project" value="UniProtKB-KW"/>
</dbReference>
<dbReference type="GO" id="GO:0004497">
    <property type="term" value="F:monooxygenase activity"/>
    <property type="evidence" value="ECO:0007669"/>
    <property type="project" value="UniProtKB-KW"/>
</dbReference>
<feature type="transmembrane region" description="Helical" evidence="12">
    <location>
        <begin position="53"/>
        <end position="77"/>
    </location>
</feature>
<name>A0A150GRF5_GONPE</name>
<organism evidence="14 15">
    <name type="scientific">Gonium pectorale</name>
    <name type="common">Green alga</name>
    <dbReference type="NCBI Taxonomy" id="33097"/>
    <lineage>
        <taxon>Eukaryota</taxon>
        <taxon>Viridiplantae</taxon>
        <taxon>Chlorophyta</taxon>
        <taxon>core chlorophytes</taxon>
        <taxon>Chlorophyceae</taxon>
        <taxon>CS clade</taxon>
        <taxon>Chlamydomonadales</taxon>
        <taxon>Volvocaceae</taxon>
        <taxon>Gonium</taxon>
    </lineage>
</organism>
<dbReference type="EMBL" id="LSYV01000011">
    <property type="protein sequence ID" value="KXZ52318.1"/>
    <property type="molecule type" value="Genomic_DNA"/>
</dbReference>
<dbReference type="AlphaFoldDB" id="A0A150GRF5"/>
<evidence type="ECO:0000313" key="15">
    <source>
        <dbReference type="Proteomes" id="UP000075714"/>
    </source>
</evidence>
<feature type="domain" description="Fatty acid desaturase" evidence="13">
    <location>
        <begin position="54"/>
        <end position="265"/>
    </location>
</feature>
<dbReference type="OrthoDB" id="548508at2759"/>
<keyword evidence="5 12" id="KW-0812">Transmembrane</keyword>
<evidence type="ECO:0000256" key="4">
    <source>
        <dbReference type="ARBA" id="ARBA00022519"/>
    </source>
</evidence>
<dbReference type="InterPro" id="IPR033885">
    <property type="entry name" value="AlkB/XylM"/>
</dbReference>
<dbReference type="InterPro" id="IPR005804">
    <property type="entry name" value="FA_desaturase_dom"/>
</dbReference>
<feature type="transmembrane region" description="Helical" evidence="12">
    <location>
        <begin position="25"/>
        <end position="46"/>
    </location>
</feature>
<evidence type="ECO:0000256" key="12">
    <source>
        <dbReference type="SAM" id="Phobius"/>
    </source>
</evidence>
<keyword evidence="3" id="KW-1003">Cell membrane</keyword>
<dbReference type="PANTHER" id="PTHR38674">
    <property type="entry name" value="ALKANE 1-MONOOXYGENASE 1"/>
    <property type="match status" value="1"/>
</dbReference>
<evidence type="ECO:0000256" key="5">
    <source>
        <dbReference type="ARBA" id="ARBA00022692"/>
    </source>
</evidence>
<evidence type="ECO:0000256" key="3">
    <source>
        <dbReference type="ARBA" id="ARBA00022475"/>
    </source>
</evidence>
<dbReference type="PANTHER" id="PTHR38674:SF1">
    <property type="entry name" value="ALKANE 1-MONOOXYGENASE 1"/>
    <property type="match status" value="1"/>
</dbReference>
<dbReference type="Pfam" id="PF00487">
    <property type="entry name" value="FA_desaturase"/>
    <property type="match status" value="1"/>
</dbReference>
<evidence type="ECO:0000313" key="14">
    <source>
        <dbReference type="EMBL" id="KXZ52318.1"/>
    </source>
</evidence>
<dbReference type="Proteomes" id="UP000075714">
    <property type="component" value="Unassembled WGS sequence"/>
</dbReference>
<dbReference type="GO" id="GO:0005886">
    <property type="term" value="C:plasma membrane"/>
    <property type="evidence" value="ECO:0007669"/>
    <property type="project" value="UniProtKB-SubCell"/>
</dbReference>
<accession>A0A150GRF5</accession>
<dbReference type="GO" id="GO:0006629">
    <property type="term" value="P:lipid metabolic process"/>
    <property type="evidence" value="ECO:0007669"/>
    <property type="project" value="InterPro"/>
</dbReference>
<comment type="subcellular location">
    <subcellularLocation>
        <location evidence="1">Cell inner membrane</location>
        <topology evidence="1">Multi-pass membrane protein</topology>
    </subcellularLocation>
</comment>
<evidence type="ECO:0000256" key="6">
    <source>
        <dbReference type="ARBA" id="ARBA00022723"/>
    </source>
</evidence>
<evidence type="ECO:0000256" key="10">
    <source>
        <dbReference type="ARBA" id="ARBA00023033"/>
    </source>
</evidence>
<gene>
    <name evidence="14" type="ORF">GPECTOR_10g950</name>
</gene>
<keyword evidence="15" id="KW-1185">Reference proteome</keyword>
<keyword evidence="8" id="KW-0560">Oxidoreductase</keyword>